<evidence type="ECO:0000313" key="8">
    <source>
        <dbReference type="Proteomes" id="UP000504608"/>
    </source>
</evidence>
<feature type="transmembrane region" description="Helical" evidence="6">
    <location>
        <begin position="69"/>
        <end position="92"/>
    </location>
</feature>
<feature type="transmembrane region" description="Helical" evidence="6">
    <location>
        <begin position="35"/>
        <end position="57"/>
    </location>
</feature>
<dbReference type="GeneID" id="111469060"/>
<comment type="subcellular location">
    <subcellularLocation>
        <location evidence="1 6">Membrane</location>
        <topology evidence="1 6">Multi-pass membrane protein</topology>
    </subcellularLocation>
</comment>
<feature type="domain" description="EamA" evidence="7">
    <location>
        <begin position="183"/>
        <end position="321"/>
    </location>
</feature>
<feature type="transmembrane region" description="Helical" evidence="6">
    <location>
        <begin position="213"/>
        <end position="235"/>
    </location>
</feature>
<protein>
    <recommendedName>
        <fullName evidence="6">WAT1-related protein</fullName>
    </recommendedName>
</protein>
<dbReference type="Proteomes" id="UP000504608">
    <property type="component" value="Unplaced"/>
</dbReference>
<gene>
    <name evidence="9" type="primary">LOC111469060</name>
</gene>
<dbReference type="GO" id="GO:0022857">
    <property type="term" value="F:transmembrane transporter activity"/>
    <property type="evidence" value="ECO:0007669"/>
    <property type="project" value="InterPro"/>
</dbReference>
<feature type="transmembrane region" description="Helical" evidence="6">
    <location>
        <begin position="304"/>
        <end position="322"/>
    </location>
</feature>
<dbReference type="Pfam" id="PF00892">
    <property type="entry name" value="EamA"/>
    <property type="match status" value="2"/>
</dbReference>
<comment type="similarity">
    <text evidence="2 6">Belongs to the drug/metabolite transporter (DMT) superfamily. Plant drug/metabolite exporter (P-DME) (TC 2.A.7.4) family.</text>
</comment>
<feature type="transmembrane region" description="Helical" evidence="6">
    <location>
        <begin position="130"/>
        <end position="150"/>
    </location>
</feature>
<evidence type="ECO:0000256" key="1">
    <source>
        <dbReference type="ARBA" id="ARBA00004141"/>
    </source>
</evidence>
<name>A0A6J1HY24_CUCMA</name>
<dbReference type="GO" id="GO:0016020">
    <property type="term" value="C:membrane"/>
    <property type="evidence" value="ECO:0007669"/>
    <property type="project" value="UniProtKB-SubCell"/>
</dbReference>
<evidence type="ECO:0000313" key="9">
    <source>
        <dbReference type="RefSeq" id="XP_022970057.1"/>
    </source>
</evidence>
<organism evidence="8 9">
    <name type="scientific">Cucurbita maxima</name>
    <name type="common">Pumpkin</name>
    <name type="synonym">Winter squash</name>
    <dbReference type="NCBI Taxonomy" id="3661"/>
    <lineage>
        <taxon>Eukaryota</taxon>
        <taxon>Viridiplantae</taxon>
        <taxon>Streptophyta</taxon>
        <taxon>Embryophyta</taxon>
        <taxon>Tracheophyta</taxon>
        <taxon>Spermatophyta</taxon>
        <taxon>Magnoliopsida</taxon>
        <taxon>eudicotyledons</taxon>
        <taxon>Gunneridae</taxon>
        <taxon>Pentapetalae</taxon>
        <taxon>rosids</taxon>
        <taxon>fabids</taxon>
        <taxon>Cucurbitales</taxon>
        <taxon>Cucurbitaceae</taxon>
        <taxon>Cucurbiteae</taxon>
        <taxon>Cucurbita</taxon>
    </lineage>
</organism>
<sequence>MAKLYASCAAMVAVQIGYGGSNILMKVASEKDLDPFVFFVYRHIIAFLVLLPFAYVIDRNKQTSLTISTTIKIFLLAILGSTTYLNLFYLGIKYTSATVASAFSNVTPSFTFVMAVLFRLEKVNIKTARGAAKVLGTVICIGGSLIFTFWKGPYLTKAIFKEPLINIYKNQDSGNSSGKDWIKGSAFIVLSEMSWSAWLILQTFVTRKYPAKLTITVLTCVFATAQSGFLALFFARDPEKWKLHWDARLLTIVYSGIIISAVGYFVQTWVISHNGPVFTSIFNPLMLIFVAIFSAFVFSERLHVGSLVGAFFIVLGLYLVLWGKKADHVVADEQQEKEKVFVDTEMQSTSVNDNEVKDSVRETRISRIGAANVAS</sequence>
<feature type="transmembrane region" description="Helical" evidence="6">
    <location>
        <begin position="98"/>
        <end position="118"/>
    </location>
</feature>
<keyword evidence="5 6" id="KW-0472">Membrane</keyword>
<dbReference type="InterPro" id="IPR000620">
    <property type="entry name" value="EamA_dom"/>
</dbReference>
<dbReference type="InterPro" id="IPR037185">
    <property type="entry name" value="EmrE-like"/>
</dbReference>
<dbReference type="RefSeq" id="XP_022970057.1">
    <property type="nucleotide sequence ID" value="XM_023114289.1"/>
</dbReference>
<feature type="transmembrane region" description="Helical" evidence="6">
    <location>
        <begin position="278"/>
        <end position="298"/>
    </location>
</feature>
<dbReference type="SUPFAM" id="SSF103481">
    <property type="entry name" value="Multidrug resistance efflux transporter EmrE"/>
    <property type="match status" value="2"/>
</dbReference>
<evidence type="ECO:0000259" key="7">
    <source>
        <dbReference type="Pfam" id="PF00892"/>
    </source>
</evidence>
<feature type="transmembrane region" description="Helical" evidence="6">
    <location>
        <begin position="247"/>
        <end position="266"/>
    </location>
</feature>
<dbReference type="InterPro" id="IPR030184">
    <property type="entry name" value="WAT1-related"/>
</dbReference>
<keyword evidence="3 6" id="KW-0812">Transmembrane</keyword>
<evidence type="ECO:0000256" key="3">
    <source>
        <dbReference type="ARBA" id="ARBA00022692"/>
    </source>
</evidence>
<keyword evidence="8" id="KW-1185">Reference proteome</keyword>
<evidence type="ECO:0000256" key="2">
    <source>
        <dbReference type="ARBA" id="ARBA00007635"/>
    </source>
</evidence>
<accession>A0A6J1HY24</accession>
<evidence type="ECO:0000256" key="6">
    <source>
        <dbReference type="RuleBase" id="RU363077"/>
    </source>
</evidence>
<dbReference type="OrthoDB" id="1728340at2759"/>
<evidence type="ECO:0000256" key="5">
    <source>
        <dbReference type="ARBA" id="ARBA00023136"/>
    </source>
</evidence>
<dbReference type="PANTHER" id="PTHR31218">
    <property type="entry name" value="WAT1-RELATED PROTEIN"/>
    <property type="match status" value="1"/>
</dbReference>
<proteinExistence type="inferred from homology"/>
<evidence type="ECO:0000256" key="4">
    <source>
        <dbReference type="ARBA" id="ARBA00022989"/>
    </source>
</evidence>
<reference evidence="9" key="1">
    <citation type="submission" date="2025-08" db="UniProtKB">
        <authorList>
            <consortium name="RefSeq"/>
        </authorList>
    </citation>
    <scope>IDENTIFICATION</scope>
    <source>
        <tissue evidence="9">Young leaves</tissue>
    </source>
</reference>
<dbReference type="KEGG" id="cmax:111469060"/>
<dbReference type="AlphaFoldDB" id="A0A6J1HY24"/>
<feature type="domain" description="EamA" evidence="7">
    <location>
        <begin position="10"/>
        <end position="141"/>
    </location>
</feature>
<keyword evidence="4 6" id="KW-1133">Transmembrane helix</keyword>